<dbReference type="InterPro" id="IPR027417">
    <property type="entry name" value="P-loop_NTPase"/>
</dbReference>
<keyword evidence="9" id="KW-1278">Translocase</keyword>
<evidence type="ECO:0000313" key="13">
    <source>
        <dbReference type="Proteomes" id="UP000292781"/>
    </source>
</evidence>
<comment type="similarity">
    <text evidence="2">Belongs to the ABC transporter superfamily.</text>
</comment>
<dbReference type="SUPFAM" id="SSF52540">
    <property type="entry name" value="P-loop containing nucleoside triphosphate hydrolases"/>
    <property type="match status" value="2"/>
</dbReference>
<evidence type="ECO:0000256" key="10">
    <source>
        <dbReference type="ARBA" id="ARBA00023136"/>
    </source>
</evidence>
<keyword evidence="4" id="KW-1003">Cell membrane</keyword>
<accession>A0A4Q9VVZ2</accession>
<evidence type="ECO:0000256" key="1">
    <source>
        <dbReference type="ARBA" id="ARBA00004202"/>
    </source>
</evidence>
<dbReference type="PROSITE" id="PS50893">
    <property type="entry name" value="ABC_TRANSPORTER_2"/>
    <property type="match status" value="2"/>
</dbReference>
<evidence type="ECO:0000256" key="8">
    <source>
        <dbReference type="ARBA" id="ARBA00022840"/>
    </source>
</evidence>
<evidence type="ECO:0000256" key="9">
    <source>
        <dbReference type="ARBA" id="ARBA00022967"/>
    </source>
</evidence>
<comment type="subcellular location">
    <subcellularLocation>
        <location evidence="1">Cell membrane</location>
        <topology evidence="1">Peripheral membrane protein</topology>
    </subcellularLocation>
</comment>
<dbReference type="InterPro" id="IPR003439">
    <property type="entry name" value="ABC_transporter-like_ATP-bd"/>
</dbReference>
<keyword evidence="8 12" id="KW-0067">ATP-binding</keyword>
<gene>
    <name evidence="12" type="ORF">EYW49_07065</name>
</gene>
<dbReference type="RefSeq" id="WP_131307621.1">
    <property type="nucleotide sequence ID" value="NZ_SJFN01000008.1"/>
</dbReference>
<dbReference type="InterPro" id="IPR050107">
    <property type="entry name" value="ABC_carbohydrate_import_ATPase"/>
</dbReference>
<dbReference type="InterPro" id="IPR003593">
    <property type="entry name" value="AAA+_ATPase"/>
</dbReference>
<evidence type="ECO:0000256" key="6">
    <source>
        <dbReference type="ARBA" id="ARBA00022737"/>
    </source>
</evidence>
<dbReference type="SMART" id="SM00382">
    <property type="entry name" value="AAA"/>
    <property type="match status" value="2"/>
</dbReference>
<keyword evidence="10" id="KW-0472">Membrane</keyword>
<dbReference type="InterPro" id="IPR017871">
    <property type="entry name" value="ABC_transporter-like_CS"/>
</dbReference>
<evidence type="ECO:0000256" key="2">
    <source>
        <dbReference type="ARBA" id="ARBA00005417"/>
    </source>
</evidence>
<keyword evidence="5" id="KW-0762">Sugar transport</keyword>
<dbReference type="CDD" id="cd03215">
    <property type="entry name" value="ABC_Carb_Monos_II"/>
    <property type="match status" value="1"/>
</dbReference>
<evidence type="ECO:0000256" key="4">
    <source>
        <dbReference type="ARBA" id="ARBA00022475"/>
    </source>
</evidence>
<dbReference type="OrthoDB" id="9805029at2"/>
<dbReference type="EMBL" id="SJFN01000008">
    <property type="protein sequence ID" value="TBW39243.1"/>
    <property type="molecule type" value="Genomic_DNA"/>
</dbReference>
<keyword evidence="13" id="KW-1185">Reference proteome</keyword>
<feature type="domain" description="ABC transporter" evidence="11">
    <location>
        <begin position="16"/>
        <end position="251"/>
    </location>
</feature>
<keyword evidence="6" id="KW-0677">Repeat</keyword>
<dbReference type="PROSITE" id="PS00211">
    <property type="entry name" value="ABC_TRANSPORTER_1"/>
    <property type="match status" value="2"/>
</dbReference>
<evidence type="ECO:0000259" key="11">
    <source>
        <dbReference type="PROSITE" id="PS50893"/>
    </source>
</evidence>
<protein>
    <submittedName>
        <fullName evidence="12">ABC transporter ATP-binding protein</fullName>
    </submittedName>
</protein>
<dbReference type="AlphaFoldDB" id="A0A4Q9VVZ2"/>
<proteinExistence type="inferred from homology"/>
<keyword evidence="7" id="KW-0547">Nucleotide-binding</keyword>
<dbReference type="GO" id="GO:0005524">
    <property type="term" value="F:ATP binding"/>
    <property type="evidence" value="ECO:0007669"/>
    <property type="project" value="UniProtKB-KW"/>
</dbReference>
<sequence length="521" mass="56245">MLESLPRSSDPRPPAIEFVGIDKRFGAVHANRDIDLTILAGSIHGLVGENGAGKSTLMSILYGFYQADRGEIRIDGNPAAIRSSADAIRAGIGMVHQQFMLVDTMTVLENVLLGAEGSFRLRPAERRARAALAKLASDYELWVDPDAVVGELSVGEQQRVEILKTLYRGAEILILDEPTAVLTPAEVDHLFRILRRLQGEGKTVVVITHKLKEIKAVTDRVSVMRKGEIVATLDTADTTVETLAEAMVGRRVLLQVSKGPSVPGAVELEVARLTVRDKRGLSLVDDVSFTVRAGEIVGIAGVAGNGQSELLEAIAGIRRADGGSIRLGGRAITALDPAEIRTLGIAHIPEDRHRMGLVLNFSAEENVILGYQDDPAWSSGWLYDRTAIRAAATRAFEDFDVRPPDPLLRTALFSGGNQQKIVVAREIGREPRLLLVGQPTRGVDIGAIEAIHRRLIDLRDRGRAILLVSAELDEIRSLADRVLCMCQGRITGECRPEASETEIGMLMAGLGGDGTARGGRA</sequence>
<dbReference type="PANTHER" id="PTHR43790">
    <property type="entry name" value="CARBOHYDRATE TRANSPORT ATP-BINDING PROTEIN MG119-RELATED"/>
    <property type="match status" value="1"/>
</dbReference>
<dbReference type="GO" id="GO:0016887">
    <property type="term" value="F:ATP hydrolysis activity"/>
    <property type="evidence" value="ECO:0007669"/>
    <property type="project" value="InterPro"/>
</dbReference>
<dbReference type="Pfam" id="PF00005">
    <property type="entry name" value="ABC_tran"/>
    <property type="match status" value="2"/>
</dbReference>
<dbReference type="Proteomes" id="UP000292781">
    <property type="component" value="Unassembled WGS sequence"/>
</dbReference>
<dbReference type="CDD" id="cd03216">
    <property type="entry name" value="ABC_Carb_Monos_I"/>
    <property type="match status" value="1"/>
</dbReference>
<dbReference type="PANTHER" id="PTHR43790:SF4">
    <property type="entry name" value="GUANOSINE IMPORT ATP-BINDING PROTEIN NUPO"/>
    <property type="match status" value="1"/>
</dbReference>
<comment type="caution">
    <text evidence="12">The sequence shown here is derived from an EMBL/GenBank/DDBJ whole genome shotgun (WGS) entry which is preliminary data.</text>
</comment>
<feature type="domain" description="ABC transporter" evidence="11">
    <location>
        <begin position="268"/>
        <end position="512"/>
    </location>
</feature>
<evidence type="ECO:0000256" key="7">
    <source>
        <dbReference type="ARBA" id="ARBA00022741"/>
    </source>
</evidence>
<dbReference type="FunFam" id="3.40.50.300:FF:000127">
    <property type="entry name" value="Ribose import ATP-binding protein RbsA"/>
    <property type="match status" value="1"/>
</dbReference>
<evidence type="ECO:0000313" key="12">
    <source>
        <dbReference type="EMBL" id="TBW39243.1"/>
    </source>
</evidence>
<evidence type="ECO:0000256" key="3">
    <source>
        <dbReference type="ARBA" id="ARBA00022448"/>
    </source>
</evidence>
<reference evidence="12 13" key="1">
    <citation type="submission" date="2019-02" db="EMBL/GenBank/DDBJ databases">
        <title>Siculibacillus lacustris gen. nov., sp. nov., a new rosette-forming bacterium isolated from a freshwater crater lake (Lake St. Ana, Romania).</title>
        <authorList>
            <person name="Felfoldi T."/>
            <person name="Marton Z."/>
            <person name="Szabo A."/>
            <person name="Mentes A."/>
            <person name="Boka K."/>
            <person name="Marialigeti K."/>
            <person name="Mathe I."/>
            <person name="Koncz M."/>
            <person name="Schumann P."/>
            <person name="Toth E."/>
        </authorList>
    </citation>
    <scope>NUCLEOTIDE SEQUENCE [LARGE SCALE GENOMIC DNA]</scope>
    <source>
        <strain evidence="12 13">SA-279</strain>
    </source>
</reference>
<evidence type="ECO:0000256" key="5">
    <source>
        <dbReference type="ARBA" id="ARBA00022597"/>
    </source>
</evidence>
<name>A0A4Q9VVZ2_9HYPH</name>
<organism evidence="12 13">
    <name type="scientific">Siculibacillus lacustris</name>
    <dbReference type="NCBI Taxonomy" id="1549641"/>
    <lineage>
        <taxon>Bacteria</taxon>
        <taxon>Pseudomonadati</taxon>
        <taxon>Pseudomonadota</taxon>
        <taxon>Alphaproteobacteria</taxon>
        <taxon>Hyphomicrobiales</taxon>
        <taxon>Ancalomicrobiaceae</taxon>
        <taxon>Siculibacillus</taxon>
    </lineage>
</organism>
<keyword evidence="3" id="KW-0813">Transport</keyword>
<dbReference type="Gene3D" id="3.40.50.300">
    <property type="entry name" value="P-loop containing nucleotide triphosphate hydrolases"/>
    <property type="match status" value="2"/>
</dbReference>
<dbReference type="GO" id="GO:0005886">
    <property type="term" value="C:plasma membrane"/>
    <property type="evidence" value="ECO:0007669"/>
    <property type="project" value="UniProtKB-SubCell"/>
</dbReference>